<dbReference type="AlphaFoldDB" id="A0A382UDM8"/>
<feature type="non-terminal residue" evidence="1">
    <location>
        <position position="1"/>
    </location>
</feature>
<dbReference type="EMBL" id="UINC01143439">
    <property type="protein sequence ID" value="SVD32369.1"/>
    <property type="molecule type" value="Genomic_DNA"/>
</dbReference>
<name>A0A382UDM8_9ZZZZ</name>
<protein>
    <submittedName>
        <fullName evidence="1">Uncharacterized protein</fullName>
    </submittedName>
</protein>
<proteinExistence type="predicted"/>
<organism evidence="1">
    <name type="scientific">marine metagenome</name>
    <dbReference type="NCBI Taxonomy" id="408172"/>
    <lineage>
        <taxon>unclassified sequences</taxon>
        <taxon>metagenomes</taxon>
        <taxon>ecological metagenomes</taxon>
    </lineage>
</organism>
<evidence type="ECO:0000313" key="1">
    <source>
        <dbReference type="EMBL" id="SVD32369.1"/>
    </source>
</evidence>
<gene>
    <name evidence="1" type="ORF">METZ01_LOCUS385223</name>
</gene>
<accession>A0A382UDM8</accession>
<sequence>VKIGPICLFADGHIGFFRFFEQTPLCVAVQLFSSGRRPIFSKGLGMHLVQRKYKIVRASTLKDLGIEVNELLEREYKDTEGYLYVSSGRWQCLGTPFKEEERWIQAVVFMQSEE</sequence>
<reference evidence="1" key="1">
    <citation type="submission" date="2018-05" db="EMBL/GenBank/DDBJ databases">
        <authorList>
            <person name="Lanie J.A."/>
            <person name="Ng W.-L."/>
            <person name="Kazmierczak K.M."/>
            <person name="Andrzejewski T.M."/>
            <person name="Davidsen T.M."/>
            <person name="Wayne K.J."/>
            <person name="Tettelin H."/>
            <person name="Glass J.I."/>
            <person name="Rusch D."/>
            <person name="Podicherti R."/>
            <person name="Tsui H.-C.T."/>
            <person name="Winkler M.E."/>
        </authorList>
    </citation>
    <scope>NUCLEOTIDE SEQUENCE</scope>
</reference>